<dbReference type="GO" id="GO:0004527">
    <property type="term" value="F:exonuclease activity"/>
    <property type="evidence" value="ECO:0007669"/>
    <property type="project" value="UniProtKB-KW"/>
</dbReference>
<accession>A0A9D1A8T7</accession>
<gene>
    <name evidence="3" type="ORF">IAA70_08160</name>
</gene>
<evidence type="ECO:0000313" key="4">
    <source>
        <dbReference type="Proteomes" id="UP000824258"/>
    </source>
</evidence>
<feature type="domain" description="Calcineurin-like phosphoesterase" evidence="2">
    <location>
        <begin position="3"/>
        <end position="116"/>
    </location>
</feature>
<dbReference type="PANTHER" id="PTHR30337">
    <property type="entry name" value="COMPONENT OF ATP-DEPENDENT DSDNA EXONUCLEASE"/>
    <property type="match status" value="1"/>
</dbReference>
<protein>
    <submittedName>
        <fullName evidence="3">DNA repair exonuclease</fullName>
    </submittedName>
</protein>
<dbReference type="InterPro" id="IPR041796">
    <property type="entry name" value="Mre11_N"/>
</dbReference>
<evidence type="ECO:0000259" key="2">
    <source>
        <dbReference type="Pfam" id="PF00149"/>
    </source>
</evidence>
<keyword evidence="3" id="KW-0269">Exonuclease</keyword>
<keyword evidence="1" id="KW-0378">Hydrolase</keyword>
<dbReference type="Proteomes" id="UP000824258">
    <property type="component" value="Unassembled WGS sequence"/>
</dbReference>
<name>A0A9D1A8T7_9FIRM</name>
<reference evidence="3" key="1">
    <citation type="submission" date="2020-10" db="EMBL/GenBank/DDBJ databases">
        <authorList>
            <person name="Gilroy R."/>
        </authorList>
    </citation>
    <scope>NUCLEOTIDE SEQUENCE</scope>
    <source>
        <strain evidence="3">ChiHjej9B8-7071</strain>
    </source>
</reference>
<dbReference type="EMBL" id="DVGD01000269">
    <property type="protein sequence ID" value="HIR10364.1"/>
    <property type="molecule type" value="Genomic_DNA"/>
</dbReference>
<dbReference type="Pfam" id="PF00149">
    <property type="entry name" value="Metallophos"/>
    <property type="match status" value="1"/>
</dbReference>
<dbReference type="InterPro" id="IPR050535">
    <property type="entry name" value="DNA_Repair-Maintenance_Comp"/>
</dbReference>
<organism evidence="3 4">
    <name type="scientific">Candidatus Avoscillospira stercoripullorum</name>
    <dbReference type="NCBI Taxonomy" id="2840709"/>
    <lineage>
        <taxon>Bacteria</taxon>
        <taxon>Bacillati</taxon>
        <taxon>Bacillota</taxon>
        <taxon>Clostridia</taxon>
        <taxon>Eubacteriales</taxon>
        <taxon>Oscillospiraceae</taxon>
        <taxon>Oscillospiraceae incertae sedis</taxon>
        <taxon>Candidatus Avoscillospira</taxon>
    </lineage>
</organism>
<dbReference type="Gene3D" id="3.60.21.10">
    <property type="match status" value="1"/>
</dbReference>
<dbReference type="InterPro" id="IPR004843">
    <property type="entry name" value="Calcineurin-like_PHP"/>
</dbReference>
<dbReference type="CDD" id="cd00840">
    <property type="entry name" value="MPP_Mre11_N"/>
    <property type="match status" value="1"/>
</dbReference>
<dbReference type="SUPFAM" id="SSF56300">
    <property type="entry name" value="Metallo-dependent phosphatases"/>
    <property type="match status" value="1"/>
</dbReference>
<evidence type="ECO:0000256" key="1">
    <source>
        <dbReference type="ARBA" id="ARBA00022801"/>
    </source>
</evidence>
<proteinExistence type="predicted"/>
<sequence>MLKLLHGADFHLDSPFAGLTPEAAQARRRLQRRLPLELAALCKRENCDLVLLAGDLFDSGRVTPESVEALQQGLEESAVPVFIAPGNHDYFSPLSPWQQFPWPGNVHVFSGAWSSFPLPDISVRIWGAAFQSPHEEAALGSVQREYPLELGVLHGDPVYGSAFRPADIAASGLHYLALGHIHKTQMPLRAGKTWYGWPGVAMGRGFDETGVHGVFSVTLTEDRDCAAELLPLPGPKYYERSAAAGDDPVAAAWAALAEVSQEDVVRLTLTGESPGVDLSQIRAALQGRCGSLLLVDETVPPQALWDEAGTGSLRGMALSQLREAFAAGDPDAAEAAKYLLAALEGRDAPW</sequence>
<comment type="caution">
    <text evidence="3">The sequence shown here is derived from an EMBL/GenBank/DDBJ whole genome shotgun (WGS) entry which is preliminary data.</text>
</comment>
<dbReference type="InterPro" id="IPR029052">
    <property type="entry name" value="Metallo-depent_PP-like"/>
</dbReference>
<dbReference type="AlphaFoldDB" id="A0A9D1A8T7"/>
<reference evidence="3" key="2">
    <citation type="journal article" date="2021" name="PeerJ">
        <title>Extensive microbial diversity within the chicken gut microbiome revealed by metagenomics and culture.</title>
        <authorList>
            <person name="Gilroy R."/>
            <person name="Ravi A."/>
            <person name="Getino M."/>
            <person name="Pursley I."/>
            <person name="Horton D.L."/>
            <person name="Alikhan N.F."/>
            <person name="Baker D."/>
            <person name="Gharbi K."/>
            <person name="Hall N."/>
            <person name="Watson M."/>
            <person name="Adriaenssens E.M."/>
            <person name="Foster-Nyarko E."/>
            <person name="Jarju S."/>
            <person name="Secka A."/>
            <person name="Antonio M."/>
            <person name="Oren A."/>
            <person name="Chaudhuri R.R."/>
            <person name="La Ragione R."/>
            <person name="Hildebrand F."/>
            <person name="Pallen M.J."/>
        </authorList>
    </citation>
    <scope>NUCLEOTIDE SEQUENCE</scope>
    <source>
        <strain evidence="3">ChiHjej9B8-7071</strain>
    </source>
</reference>
<dbReference type="PANTHER" id="PTHR30337:SF7">
    <property type="entry name" value="PHOSPHOESTERASE"/>
    <property type="match status" value="1"/>
</dbReference>
<keyword evidence="3" id="KW-0540">Nuclease</keyword>
<evidence type="ECO:0000313" key="3">
    <source>
        <dbReference type="EMBL" id="HIR10364.1"/>
    </source>
</evidence>